<evidence type="ECO:0000259" key="2">
    <source>
        <dbReference type="Pfam" id="PF00496"/>
    </source>
</evidence>
<dbReference type="RefSeq" id="WP_311424235.1">
    <property type="nucleotide sequence ID" value="NZ_JAVREH010000028.1"/>
</dbReference>
<proteinExistence type="predicted"/>
<feature type="signal peptide" evidence="1">
    <location>
        <begin position="1"/>
        <end position="20"/>
    </location>
</feature>
<evidence type="ECO:0000313" key="3">
    <source>
        <dbReference type="EMBL" id="MDT0263088.1"/>
    </source>
</evidence>
<comment type="caution">
    <text evidence="3">The sequence shown here is derived from an EMBL/GenBank/DDBJ whole genome shotgun (WGS) entry which is preliminary data.</text>
</comment>
<sequence>MRLTTTIAGVCVCVAATVLAGCGGKSNGGKATGGGKVVNGGTFTMALTADPGNLDPQASASTGLFQVSHFAYDSLTNVDLNGKLSSGLADTWKATGHQVTLTLRDKITCSDGTPFTADDAVANLNYIAAPKNKSPFLGVFLPAGVKASASGSTVTLTLASPAPFVLQGLSNVPMVCKTGMTNRSVLAHQTRGTGPYTLKEDVAGDHITFAKRTGYTWGPGGATTATPGMPDTVVVKIVSNETTAANLLLSGGLNAASVIGPDAQRLKGANLFAAQEDSLLGEMWFNHATSRPGADAAVRKALTQAVDLTQLEKVLTSNSGRPGTTFAAAPPVACPGDSISSALPPHGLDKAKQTLDDAGWKAGPNGTRTKNGTPLHLTFLYDTAYGSGGSAAAELATSTWKQLGATVTMQGQDDTQILQTVIGGSGNWDVAWLQLNVNSPDQLVPFLSGPAAPAGSNFGHIANAAYQAGVAKAMTMQGTEGCSTWLAAESNLIKDADVIPFANRVISTFGKNARFDSGQTAVVPTSIRMLAG</sequence>
<accession>A0ABU2JDM2</accession>
<dbReference type="PANTHER" id="PTHR30290">
    <property type="entry name" value="PERIPLASMIC BINDING COMPONENT OF ABC TRANSPORTER"/>
    <property type="match status" value="1"/>
</dbReference>
<organism evidence="3 4">
    <name type="scientific">Jatrophihabitans lederbergiae</name>
    <dbReference type="NCBI Taxonomy" id="3075547"/>
    <lineage>
        <taxon>Bacteria</taxon>
        <taxon>Bacillati</taxon>
        <taxon>Actinomycetota</taxon>
        <taxon>Actinomycetes</taxon>
        <taxon>Jatrophihabitantales</taxon>
        <taxon>Jatrophihabitantaceae</taxon>
        <taxon>Jatrophihabitans</taxon>
    </lineage>
</organism>
<keyword evidence="4" id="KW-1185">Reference proteome</keyword>
<evidence type="ECO:0000256" key="1">
    <source>
        <dbReference type="SAM" id="SignalP"/>
    </source>
</evidence>
<dbReference type="Pfam" id="PF00496">
    <property type="entry name" value="SBP_bac_5"/>
    <property type="match status" value="1"/>
</dbReference>
<protein>
    <submittedName>
        <fullName evidence="3">ABC transporter substrate-binding protein</fullName>
    </submittedName>
</protein>
<feature type="chain" id="PRO_5046785579" evidence="1">
    <location>
        <begin position="21"/>
        <end position="532"/>
    </location>
</feature>
<dbReference type="InterPro" id="IPR039424">
    <property type="entry name" value="SBP_5"/>
</dbReference>
<keyword evidence="1" id="KW-0732">Signal</keyword>
<name>A0ABU2JDM2_9ACTN</name>
<dbReference type="Proteomes" id="UP001183176">
    <property type="component" value="Unassembled WGS sequence"/>
</dbReference>
<gene>
    <name evidence="3" type="ORF">RM423_16990</name>
</gene>
<dbReference type="EMBL" id="JAVREH010000028">
    <property type="protein sequence ID" value="MDT0263088.1"/>
    <property type="molecule type" value="Genomic_DNA"/>
</dbReference>
<dbReference type="Gene3D" id="3.10.105.10">
    <property type="entry name" value="Dipeptide-binding Protein, Domain 3"/>
    <property type="match status" value="1"/>
</dbReference>
<feature type="domain" description="Solute-binding protein family 5" evidence="2">
    <location>
        <begin position="84"/>
        <end position="442"/>
    </location>
</feature>
<dbReference type="PROSITE" id="PS51257">
    <property type="entry name" value="PROKAR_LIPOPROTEIN"/>
    <property type="match status" value="1"/>
</dbReference>
<dbReference type="InterPro" id="IPR030678">
    <property type="entry name" value="Peptide/Ni-bd"/>
</dbReference>
<dbReference type="Gene3D" id="3.40.190.10">
    <property type="entry name" value="Periplasmic binding protein-like II"/>
    <property type="match status" value="1"/>
</dbReference>
<dbReference type="SUPFAM" id="SSF53850">
    <property type="entry name" value="Periplasmic binding protein-like II"/>
    <property type="match status" value="1"/>
</dbReference>
<dbReference type="CDD" id="cd00995">
    <property type="entry name" value="PBP2_NikA_DppA_OppA_like"/>
    <property type="match status" value="1"/>
</dbReference>
<dbReference type="PIRSF" id="PIRSF002741">
    <property type="entry name" value="MppA"/>
    <property type="match status" value="1"/>
</dbReference>
<dbReference type="InterPro" id="IPR000914">
    <property type="entry name" value="SBP_5_dom"/>
</dbReference>
<reference evidence="4" key="1">
    <citation type="submission" date="2023-07" db="EMBL/GenBank/DDBJ databases">
        <title>30 novel species of actinomycetes from the DSMZ collection.</title>
        <authorList>
            <person name="Nouioui I."/>
        </authorList>
    </citation>
    <scope>NUCLEOTIDE SEQUENCE [LARGE SCALE GENOMIC DNA]</scope>
    <source>
        <strain evidence="4">DSM 44399</strain>
    </source>
</reference>
<evidence type="ECO:0000313" key="4">
    <source>
        <dbReference type="Proteomes" id="UP001183176"/>
    </source>
</evidence>